<evidence type="ECO:0000256" key="1">
    <source>
        <dbReference type="SAM" id="MobiDB-lite"/>
    </source>
</evidence>
<feature type="region of interest" description="Disordered" evidence="1">
    <location>
        <begin position="1"/>
        <end position="22"/>
    </location>
</feature>
<dbReference type="AlphaFoldDB" id="Q9LJM7"/>
<name>Q9LJM7_ARATH</name>
<accession>Q9LJM7</accession>
<evidence type="ECO:0000313" key="2">
    <source>
        <dbReference type="EMBL" id="BAB02554.1"/>
    </source>
</evidence>
<dbReference type="ExpressionAtlas" id="Q9LJM7">
    <property type="expression patterns" value="baseline and differential"/>
</dbReference>
<dbReference type="EMBL" id="AP000417">
    <property type="protein sequence ID" value="BAB02554.1"/>
    <property type="molecule type" value="Genomic_DNA"/>
</dbReference>
<sequence length="244" mass="26737">MANNHQYPGIQPFQHPNASSIDLPRGFAPPMNFQFLPTIQAPQSEQVARLSSQNFQCVGRGGTVLSIGYPPQSYAPQLLQSMHHSHERPSQLNQVQVQHVPLGPPTLISQPNVSIASGTSLHQPYVQTPDIGMPGFGGPRALFSYPVRKEDSFIFIFTETRLLVPNSVKKQSATSYEGSRVPPQVTGPSIHSQAQQRASIIHTSAESSIMNPTFEQPKAAFLKPLPSQKALTDWVEHTSADGRK</sequence>
<feature type="region of interest" description="Disordered" evidence="1">
    <location>
        <begin position="172"/>
        <end position="191"/>
    </location>
</feature>
<proteinExistence type="predicted"/>
<reference evidence="2" key="1">
    <citation type="journal article" date="2000" name="DNA Res.">
        <title>Structural analysis of Arabidopsis thaliana chromosome 3. II. Sequence features of the 4,251,695 bp regions covered by 90 P1, TAC and BAC clones.</title>
        <authorList>
            <person name="Nakamura Y."/>
        </authorList>
    </citation>
    <scope>NUCLEOTIDE SEQUENCE [LARGE SCALE GENOMIC DNA]</scope>
</reference>
<dbReference type="PIR" id="T52397">
    <property type="entry name" value="T52397"/>
</dbReference>
<reference key="2">
    <citation type="journal article" date="2000" name="Nature">
        <title>Sequence and analysis of chromosome 3 of the plant Arabidopsis thaliana.</title>
        <authorList>
            <consortium name="European Union Chromosome 3 Arabidopsis Sequencing Consortium"/>
            <consortium name="Institute for Genomic Research"/>
            <consortium name="Kazusa DNA Research Institute"/>
            <person name="Salanoubat M."/>
            <person name="Lemcke K."/>
            <person name="Rieger M."/>
            <person name="Ansorge W."/>
            <person name="Unseld M."/>
            <person name="Fartmann B."/>
            <person name="Valle G."/>
            <person name="Blocker H."/>
            <person name="Perez-Alonso M."/>
            <person name="Obermaier B."/>
            <person name="Delseny M."/>
            <person name="Boutry M."/>
            <person name="Grivell L.A."/>
            <person name="Mache R."/>
            <person name="Puigdomenech P."/>
            <person name="De Simone V."/>
            <person name="Choisne N."/>
            <person name="Artiguenave F."/>
            <person name="Robert C."/>
            <person name="Brottier P."/>
            <person name="Wincker P."/>
            <person name="Cattolico L."/>
            <person name="Weissenbach J."/>
            <person name="Saurin W."/>
            <person name="Quetier F."/>
            <person name="Schafer M."/>
            <person name="Muller-Auer S."/>
            <person name="Gabel C."/>
            <person name="Fuchs M."/>
            <person name="Benes V."/>
            <person name="Wurmbach E."/>
            <person name="Drzonek H."/>
            <person name="Erfle H."/>
            <person name="Jordan N."/>
            <person name="Bangert S."/>
            <person name="Wiedelmann R."/>
            <person name="Kranz H."/>
            <person name="Voss H."/>
            <person name="Holland R."/>
            <person name="Brandt P."/>
            <person name="Nyakatura G."/>
            <person name="Vezzi A."/>
            <person name="D'Angelo M."/>
            <person name="Pallavicini A."/>
            <person name="Toppo S."/>
            <person name="Simionati B."/>
            <person name="Conrad A."/>
            <person name="Hornischer K."/>
            <person name="Kauer G."/>
            <person name="Lohnert T.H."/>
            <person name="Nordsiek G."/>
            <person name="Reichelt J."/>
            <person name="Scharfe M."/>
            <person name="Schon O."/>
            <person name="Bargues M."/>
            <person name="Terol J."/>
            <person name="Climent J."/>
            <person name="Navarro P."/>
            <person name="Collado C."/>
            <person name="Perez-Perez A."/>
            <person name="Ottenwalder B."/>
            <person name="Duchemin D."/>
            <person name="Cooke R."/>
            <person name="Laudie M."/>
            <person name="Berger-Llauro C."/>
            <person name="Purnelle B."/>
            <person name="Masuy D."/>
            <person name="de Haan M."/>
            <person name="Maarse A.C."/>
            <person name="Alcaraz J.P."/>
            <person name="Cottet A."/>
            <person name="Casacuberta E."/>
            <person name="Monfort A."/>
            <person name="Argiriou A."/>
            <person name="flores M."/>
            <person name="Liguori R."/>
            <person name="Vitale D."/>
            <person name="Mannhaupt G."/>
            <person name="Haase D."/>
            <person name="Schoof H."/>
            <person name="Rudd S."/>
            <person name="Zaccaria P."/>
            <person name="Mewes H.W."/>
            <person name="Mayer K.F."/>
            <person name="Kaul S."/>
            <person name="Town C.D."/>
            <person name="Koo H.L."/>
            <person name="Tallon L.J."/>
            <person name="Jenkins J."/>
            <person name="Rooney T."/>
            <person name="Rizzo M."/>
            <person name="Walts A."/>
            <person name="Utterback T."/>
            <person name="Fujii C.Y."/>
            <person name="Shea T.P."/>
            <person name="Creasy T.H."/>
            <person name="Haas B."/>
            <person name="Maiti R."/>
            <person name="Wu D."/>
            <person name="Peterson J."/>
            <person name="Van Aken S."/>
            <person name="Pai G."/>
            <person name="Militscher J."/>
            <person name="Sellers P."/>
            <person name="Gill J.E."/>
            <person name="Feldblyum T.V."/>
            <person name="Preuss D."/>
            <person name="Lin X."/>
            <person name="Nierman W.C."/>
            <person name="Salzberg S.L."/>
            <person name="White O."/>
            <person name="Venter J.C."/>
            <person name="Fraser C.M."/>
            <person name="Kaneko T."/>
            <person name="Nakamura Y."/>
            <person name="Sato S."/>
            <person name="Kato T."/>
            <person name="Asamizu E."/>
            <person name="Sasamoto S."/>
            <person name="Kimura T."/>
            <person name="Idesawa K."/>
            <person name="Kawashima K."/>
            <person name="Kishida Y."/>
            <person name="Kiyokawa C."/>
            <person name="Kohara M."/>
            <person name="Matsumoto M."/>
            <person name="Matsuno A."/>
            <person name="Muraki A."/>
            <person name="Nakayama S."/>
            <person name="Nakazaki N."/>
            <person name="Shinpo S."/>
            <person name="Takeuchi C."/>
            <person name="Wada T."/>
            <person name="Watanabe A."/>
            <person name="Yamada M."/>
            <person name="Yasuda M."/>
            <person name="Tabata S."/>
        </authorList>
    </citation>
    <scope>NUCLEOTIDE SEQUENCE [LARGE SCALE GENOMIC DNA]</scope>
    <source>
        <strain>cv. Columbia</strain>
    </source>
</reference>
<organism evidence="2">
    <name type="scientific">Arabidopsis thaliana</name>
    <name type="common">Mouse-ear cress</name>
    <dbReference type="NCBI Taxonomy" id="3702"/>
    <lineage>
        <taxon>Eukaryota</taxon>
        <taxon>Viridiplantae</taxon>
        <taxon>Streptophyta</taxon>
        <taxon>Embryophyta</taxon>
        <taxon>Tracheophyta</taxon>
        <taxon>Spermatophyta</taxon>
        <taxon>Magnoliopsida</taxon>
        <taxon>eudicotyledons</taxon>
        <taxon>Gunneridae</taxon>
        <taxon>Pentapetalae</taxon>
        <taxon>rosids</taxon>
        <taxon>malvids</taxon>
        <taxon>Brassicales</taxon>
        <taxon>Brassicaceae</taxon>
        <taxon>Camelineae</taxon>
        <taxon>Arabidopsis</taxon>
    </lineage>
</organism>
<protein>
    <submittedName>
        <fullName evidence="2">Uncharacterized protein</fullName>
    </submittedName>
</protein>